<dbReference type="AlphaFoldDB" id="A0A6M0S6C6"/>
<name>A0A6M0S6C6_9CYAN</name>
<feature type="compositionally biased region" description="Polar residues" evidence="1">
    <location>
        <begin position="563"/>
        <end position="574"/>
    </location>
</feature>
<feature type="region of interest" description="Disordered" evidence="1">
    <location>
        <begin position="185"/>
        <end position="270"/>
    </location>
</feature>
<feature type="compositionally biased region" description="Basic and acidic residues" evidence="1">
    <location>
        <begin position="496"/>
        <end position="511"/>
    </location>
</feature>
<accession>A0A6M0S6C6</accession>
<organism evidence="3 4">
    <name type="scientific">Adonisia turfae CCMR0082</name>
    <dbReference type="NCBI Taxonomy" id="2304604"/>
    <lineage>
        <taxon>Bacteria</taxon>
        <taxon>Bacillati</taxon>
        <taxon>Cyanobacteriota</taxon>
        <taxon>Adonisia</taxon>
        <taxon>Adonisia turfae</taxon>
    </lineage>
</organism>
<comment type="caution">
    <text evidence="3">The sequence shown here is derived from an EMBL/GenBank/DDBJ whole genome shotgun (WGS) entry which is preliminary data.</text>
</comment>
<sequence length="915" mass="94653">MTKNKQSKKLSWQLCKPVIASALAIGGVFNLVGIVLAEGTAAGTQISNTATATYRDPDGTPQTSTSNTVTVEVAEIAGITVVNTAAQEVTPDADPPGPGEQLEYIFEVTNVGNDETDISLPAVAGFTGPVDSVVSIIADLNKDGNFDPATETISNRTDIEDVQPGESFDVQVIVQVSTSAQDDDIVTVTYGDTPGNGQNQPYDSSGGSVFTDDNDATDAANPTGAAGVDTDPLASNTPGQTDSEAGPDEPANGEREASATGEITIGEDPLQQPLVEIKKSIGSHTVNGASPTDDTITYNLEVDVLDQASMPTGSNAIAADLQPISINGLPDKHVLVSDAIPVGTSLQSATAPGGWTVVYSTSNLSDPLTDTALEATWTIADPGAAATTRVGFIGPANTAIAITDPAVTGFTITVVADGVDPTATPLTVANIAQVVGSGAVDDPLTPEDESLSFPVLDESGDDTPSNYDPDTDTFSDFNPEVIDDPSTPLPEGFTPDDGHIGDPSDLLEKGVDPGSDTPTVPGDDNTGDNTDGDGEAIIVTLVSEPEPDILNGPDGAPDAVGPTGTNDDFTNKSAPYSDGDPPVVSFTNTVANNDTDPDPAVNTTEDGWVRLEPIAPQDPSDLPDETTATIIAPDGTRVEYEYDEPTGTWSKSNPADPDIIVPLRADDGVPGGDDEFDYGVEVDLPNDPTNIDELDSFPVPIEATFVGVSEVTDPSDPASIDTGLDASTTTNVTIDRVYTGFLELVKTAQVVQGDGPAVSGNPAPGNHIRYRVTYRNISETEIAPMQGNVLLTASDLTILEDGTELGCSGAVADANNWAFDNDINGDLDTRHVPSSVDLTNLDDGSTGSVVFYSGGPVCDGGGTTGNPAFNPDTATPTTEISGTSYNTDSTKYAFDIEGDIEPLETGYVEFERRIN</sequence>
<feature type="region of interest" description="Disordered" evidence="1">
    <location>
        <begin position="439"/>
        <end position="533"/>
    </location>
</feature>
<feature type="compositionally biased region" description="Low complexity" evidence="1">
    <location>
        <begin position="217"/>
        <end position="227"/>
    </location>
</feature>
<feature type="compositionally biased region" description="Polar residues" evidence="1">
    <location>
        <begin position="462"/>
        <end position="476"/>
    </location>
</feature>
<evidence type="ECO:0000313" key="3">
    <source>
        <dbReference type="EMBL" id="NEZ63975.1"/>
    </source>
</evidence>
<proteinExistence type="predicted"/>
<reference evidence="3 4" key="1">
    <citation type="journal article" date="2020" name="Microb. Ecol.">
        <title>Ecogenomics of the Marine Benthic Filamentous Cyanobacterium Adonisia.</title>
        <authorList>
            <person name="Walter J.M."/>
            <person name="Coutinho F.H."/>
            <person name="Leomil L."/>
            <person name="Hargreaves P.I."/>
            <person name="Campeao M.E."/>
            <person name="Vieira V.V."/>
            <person name="Silva B.S."/>
            <person name="Fistarol G.O."/>
            <person name="Salomon P.S."/>
            <person name="Sawabe T."/>
            <person name="Mino S."/>
            <person name="Hosokawa M."/>
            <person name="Miyashita H."/>
            <person name="Maruyama F."/>
            <person name="van Verk M.C."/>
            <person name="Dutilh B.E."/>
            <person name="Thompson C.C."/>
            <person name="Thompson F.L."/>
        </authorList>
    </citation>
    <scope>NUCLEOTIDE SEQUENCE [LARGE SCALE GENOMIC DNA]</scope>
    <source>
        <strain evidence="3 4">CCMR0082</strain>
    </source>
</reference>
<feature type="compositionally biased region" description="Polar residues" evidence="1">
    <location>
        <begin position="233"/>
        <end position="243"/>
    </location>
</feature>
<evidence type="ECO:0000256" key="1">
    <source>
        <dbReference type="SAM" id="MobiDB-lite"/>
    </source>
</evidence>
<dbReference type="Pfam" id="PF25546">
    <property type="entry name" value="DUF7925"/>
    <property type="match status" value="1"/>
</dbReference>
<feature type="domain" description="DUF7925" evidence="2">
    <location>
        <begin position="276"/>
        <end position="467"/>
    </location>
</feature>
<gene>
    <name evidence="3" type="ORF">D0962_14455</name>
</gene>
<dbReference type="Proteomes" id="UP000473574">
    <property type="component" value="Unassembled WGS sequence"/>
</dbReference>
<evidence type="ECO:0000259" key="2">
    <source>
        <dbReference type="Pfam" id="PF25546"/>
    </source>
</evidence>
<feature type="compositionally biased region" description="Polar residues" evidence="1">
    <location>
        <begin position="195"/>
        <end position="208"/>
    </location>
</feature>
<feature type="region of interest" description="Disordered" evidence="1">
    <location>
        <begin position="545"/>
        <end position="580"/>
    </location>
</feature>
<dbReference type="InterPro" id="IPR057685">
    <property type="entry name" value="DUF7925"/>
</dbReference>
<dbReference type="RefSeq" id="WP_163663916.1">
    <property type="nucleotide sequence ID" value="NZ_QZCE01000002.1"/>
</dbReference>
<protein>
    <recommendedName>
        <fullName evidence="2">DUF7925 domain-containing protein</fullName>
    </recommendedName>
</protein>
<evidence type="ECO:0000313" key="4">
    <source>
        <dbReference type="Proteomes" id="UP000473574"/>
    </source>
</evidence>
<dbReference type="EMBL" id="QZCE01000002">
    <property type="protein sequence ID" value="NEZ63975.1"/>
    <property type="molecule type" value="Genomic_DNA"/>
</dbReference>